<name>A0ABR2V2J0_9PEZI</name>
<keyword evidence="2" id="KW-0808">Transferase</keyword>
<dbReference type="InterPro" id="IPR051654">
    <property type="entry name" value="Meroterpenoid_MTases"/>
</dbReference>
<evidence type="ECO:0000313" key="7">
    <source>
        <dbReference type="Proteomes" id="UP001408356"/>
    </source>
</evidence>
<organism evidence="6 7">
    <name type="scientific">Seiridium unicorne</name>
    <dbReference type="NCBI Taxonomy" id="138068"/>
    <lineage>
        <taxon>Eukaryota</taxon>
        <taxon>Fungi</taxon>
        <taxon>Dikarya</taxon>
        <taxon>Ascomycota</taxon>
        <taxon>Pezizomycotina</taxon>
        <taxon>Sordariomycetes</taxon>
        <taxon>Xylariomycetidae</taxon>
        <taxon>Amphisphaeriales</taxon>
        <taxon>Sporocadaceae</taxon>
        <taxon>Seiridium</taxon>
    </lineage>
</organism>
<gene>
    <name evidence="6" type="ORF">SUNI508_00781</name>
</gene>
<evidence type="ECO:0000256" key="2">
    <source>
        <dbReference type="ARBA" id="ARBA00022679"/>
    </source>
</evidence>
<dbReference type="PANTHER" id="PTHR35897">
    <property type="entry name" value="METHYLTRANSFERASE AUSD"/>
    <property type="match status" value="1"/>
</dbReference>
<dbReference type="SUPFAM" id="SSF53335">
    <property type="entry name" value="S-adenosyl-L-methionine-dependent methyltransferases"/>
    <property type="match status" value="1"/>
</dbReference>
<sequence>MNPRTVDSYDLDASILGEPARELLREYSGVSDNDINDHVEAIRAKAFKIFLDLSMMTTHVYPEVIQRLKQDEKFLDLGCCFGQEIRKFIFDGAPSSNTYGCDLWSELLDIGYEHFWDEDRSQATFISADVFDNTYPLTQSARRMNIIYTGAFFHLFSLEEQEKVVLRVVQLLVPQPGSLVIGRQSGSEVAGESSRSGVKSRRKPFGRMIRAGRNCENALVKGQAPGGRWRQTWIPQSLPCLRQKESRPNFETG</sequence>
<keyword evidence="7" id="KW-1185">Reference proteome</keyword>
<feature type="region of interest" description="Disordered" evidence="5">
    <location>
        <begin position="184"/>
        <end position="203"/>
    </location>
</feature>
<proteinExistence type="inferred from homology"/>
<comment type="similarity">
    <text evidence="4">Belongs to the class I-like SAM-binding methyltransferase superfamily.</text>
</comment>
<keyword evidence="3" id="KW-0949">S-adenosyl-L-methionine</keyword>
<evidence type="ECO:0000313" key="6">
    <source>
        <dbReference type="EMBL" id="KAK9420690.1"/>
    </source>
</evidence>
<accession>A0ABR2V2J0</accession>
<evidence type="ECO:0000256" key="5">
    <source>
        <dbReference type="SAM" id="MobiDB-lite"/>
    </source>
</evidence>
<protein>
    <submittedName>
        <fullName evidence="6">Methyltransferase domain-containing protein</fullName>
    </submittedName>
</protein>
<dbReference type="GO" id="GO:0008168">
    <property type="term" value="F:methyltransferase activity"/>
    <property type="evidence" value="ECO:0007669"/>
    <property type="project" value="UniProtKB-KW"/>
</dbReference>
<dbReference type="InterPro" id="IPR029063">
    <property type="entry name" value="SAM-dependent_MTases_sf"/>
</dbReference>
<dbReference type="PANTHER" id="PTHR35897:SF1">
    <property type="entry name" value="METHYLTRANSFERASE AUSD"/>
    <property type="match status" value="1"/>
</dbReference>
<dbReference type="Gene3D" id="3.40.50.150">
    <property type="entry name" value="Vaccinia Virus protein VP39"/>
    <property type="match status" value="1"/>
</dbReference>
<dbReference type="Proteomes" id="UP001408356">
    <property type="component" value="Unassembled WGS sequence"/>
</dbReference>
<comment type="caution">
    <text evidence="6">The sequence shown here is derived from an EMBL/GenBank/DDBJ whole genome shotgun (WGS) entry which is preliminary data.</text>
</comment>
<evidence type="ECO:0000256" key="4">
    <source>
        <dbReference type="ARBA" id="ARBA00038314"/>
    </source>
</evidence>
<evidence type="ECO:0000256" key="3">
    <source>
        <dbReference type="ARBA" id="ARBA00022691"/>
    </source>
</evidence>
<comment type="pathway">
    <text evidence="1">Secondary metabolite biosynthesis.</text>
</comment>
<reference evidence="6 7" key="1">
    <citation type="journal article" date="2024" name="J. Plant Pathol.">
        <title>Sequence and assembly of the genome of Seiridium unicorne, isolate CBS 538.82, causal agent of cypress canker disease.</title>
        <authorList>
            <person name="Scali E."/>
            <person name="Rocca G.D."/>
            <person name="Danti R."/>
            <person name="Garbelotto M."/>
            <person name="Barberini S."/>
            <person name="Baroncelli R."/>
            <person name="Emiliani G."/>
        </authorList>
    </citation>
    <scope>NUCLEOTIDE SEQUENCE [LARGE SCALE GENOMIC DNA]</scope>
    <source>
        <strain evidence="6 7">BM-138-508</strain>
    </source>
</reference>
<dbReference type="EMBL" id="JARVKF010000223">
    <property type="protein sequence ID" value="KAK9420690.1"/>
    <property type="molecule type" value="Genomic_DNA"/>
</dbReference>
<keyword evidence="6" id="KW-0489">Methyltransferase</keyword>
<evidence type="ECO:0000256" key="1">
    <source>
        <dbReference type="ARBA" id="ARBA00005179"/>
    </source>
</evidence>
<dbReference type="GO" id="GO:0032259">
    <property type="term" value="P:methylation"/>
    <property type="evidence" value="ECO:0007669"/>
    <property type="project" value="UniProtKB-KW"/>
</dbReference>